<proteinExistence type="predicted"/>
<accession>A0A1G8RAU7</accession>
<evidence type="ECO:0000259" key="1">
    <source>
        <dbReference type="PROSITE" id="PS51379"/>
    </source>
</evidence>
<dbReference type="OrthoDB" id="8279740at2"/>
<organism evidence="2 3">
    <name type="scientific">Lutimaribacter saemankumensis</name>
    <dbReference type="NCBI Taxonomy" id="490829"/>
    <lineage>
        <taxon>Bacteria</taxon>
        <taxon>Pseudomonadati</taxon>
        <taxon>Pseudomonadota</taxon>
        <taxon>Alphaproteobacteria</taxon>
        <taxon>Rhodobacterales</taxon>
        <taxon>Roseobacteraceae</taxon>
        <taxon>Lutimaribacter</taxon>
    </lineage>
</organism>
<protein>
    <recommendedName>
        <fullName evidence="1">4Fe-4S ferredoxin-type domain-containing protein</fullName>
    </recommendedName>
</protein>
<dbReference type="RefSeq" id="WP_090029615.1">
    <property type="nucleotide sequence ID" value="NZ_FNEB01000009.1"/>
</dbReference>
<feature type="domain" description="4Fe-4S ferredoxin-type" evidence="1">
    <location>
        <begin position="129"/>
        <end position="159"/>
    </location>
</feature>
<dbReference type="EMBL" id="FNEB01000009">
    <property type="protein sequence ID" value="SDJ14049.1"/>
    <property type="molecule type" value="Genomic_DNA"/>
</dbReference>
<keyword evidence="3" id="KW-1185">Reference proteome</keyword>
<reference evidence="2 3" key="1">
    <citation type="submission" date="2016-10" db="EMBL/GenBank/DDBJ databases">
        <authorList>
            <person name="de Groot N.N."/>
        </authorList>
    </citation>
    <scope>NUCLEOTIDE SEQUENCE [LARGE SCALE GENOMIC DNA]</scope>
    <source>
        <strain evidence="2 3">DSM 28010</strain>
    </source>
</reference>
<name>A0A1G8RAU7_9RHOB</name>
<evidence type="ECO:0000313" key="2">
    <source>
        <dbReference type="EMBL" id="SDJ14049.1"/>
    </source>
</evidence>
<gene>
    <name evidence="2" type="ORF">SAMN05421850_10943</name>
</gene>
<dbReference type="InterPro" id="IPR017896">
    <property type="entry name" value="4Fe4S_Fe-S-bd"/>
</dbReference>
<dbReference type="AlphaFoldDB" id="A0A1G8RAU7"/>
<dbReference type="STRING" id="490829.SAMN05421850_10943"/>
<dbReference type="Proteomes" id="UP000199340">
    <property type="component" value="Unassembled WGS sequence"/>
</dbReference>
<sequence>MTTLAQIEAAIAPFGLIQMGGVALDAPARSLILIGAGPDFWPVFTASPEYADGAPDPVDRWSTRVLGTLAQEFAAEATFPFGGPPYQPFLQWALDSGQSYQSPVGMLVHVRAGMMISFRGALILPGRIALPAPAPSPCPPCARPCADACPVGALREGAPYDVAACKAHIASPEGADCLQNGCLVRRACPVSQEFDRDPAQSALHMAAFLKG</sequence>
<dbReference type="PROSITE" id="PS51379">
    <property type="entry name" value="4FE4S_FER_2"/>
    <property type="match status" value="1"/>
</dbReference>
<evidence type="ECO:0000313" key="3">
    <source>
        <dbReference type="Proteomes" id="UP000199340"/>
    </source>
</evidence>